<accession>A0AAV2P322</accession>
<keyword evidence="2" id="KW-1185">Reference proteome</keyword>
<dbReference type="EMBL" id="OZ034830">
    <property type="protein sequence ID" value="CAL1686692.1"/>
    <property type="molecule type" value="Genomic_DNA"/>
</dbReference>
<reference evidence="1" key="1">
    <citation type="submission" date="2024-04" db="EMBL/GenBank/DDBJ databases">
        <authorList>
            <consortium name="Molecular Ecology Group"/>
        </authorList>
    </citation>
    <scope>NUCLEOTIDE SEQUENCE</scope>
</reference>
<dbReference type="Proteomes" id="UP001497644">
    <property type="component" value="Chromosome 7"/>
</dbReference>
<gene>
    <name evidence="1" type="ORF">LPLAT_LOCUS12036</name>
</gene>
<name>A0AAV2P322_9HYME</name>
<sequence>MREAKRGMQAMLLRQHPHLLASDALGRIHHVADRRVSRYHRVCRANILQVFVMMRRNAVGRSMRWKLNAQDQSDRADSHVFKNIEFVIAMKLN</sequence>
<evidence type="ECO:0000313" key="1">
    <source>
        <dbReference type="EMBL" id="CAL1686692.1"/>
    </source>
</evidence>
<dbReference type="AlphaFoldDB" id="A0AAV2P322"/>
<organism evidence="1 2">
    <name type="scientific">Lasius platythorax</name>
    <dbReference type="NCBI Taxonomy" id="488582"/>
    <lineage>
        <taxon>Eukaryota</taxon>
        <taxon>Metazoa</taxon>
        <taxon>Ecdysozoa</taxon>
        <taxon>Arthropoda</taxon>
        <taxon>Hexapoda</taxon>
        <taxon>Insecta</taxon>
        <taxon>Pterygota</taxon>
        <taxon>Neoptera</taxon>
        <taxon>Endopterygota</taxon>
        <taxon>Hymenoptera</taxon>
        <taxon>Apocrita</taxon>
        <taxon>Aculeata</taxon>
        <taxon>Formicoidea</taxon>
        <taxon>Formicidae</taxon>
        <taxon>Formicinae</taxon>
        <taxon>Lasius</taxon>
        <taxon>Lasius</taxon>
    </lineage>
</organism>
<protein>
    <submittedName>
        <fullName evidence="1">Uncharacterized protein</fullName>
    </submittedName>
</protein>
<evidence type="ECO:0000313" key="2">
    <source>
        <dbReference type="Proteomes" id="UP001497644"/>
    </source>
</evidence>
<proteinExistence type="predicted"/>